<dbReference type="Proteomes" id="UP000245765">
    <property type="component" value="Unassembled WGS sequence"/>
</dbReference>
<dbReference type="InterPro" id="IPR010987">
    <property type="entry name" value="Glutathione-S-Trfase_C-like"/>
</dbReference>
<evidence type="ECO:0000313" key="6">
    <source>
        <dbReference type="EMBL" id="PWS35784.1"/>
    </source>
</evidence>
<keyword evidence="2 6" id="KW-0808">Transferase</keyword>
<dbReference type="PROSITE" id="PS50405">
    <property type="entry name" value="GST_CTER"/>
    <property type="match status" value="1"/>
</dbReference>
<name>A0A317F9Q6_9PROT</name>
<dbReference type="InterPro" id="IPR045073">
    <property type="entry name" value="Omega/Tau-like"/>
</dbReference>
<dbReference type="SFLD" id="SFLDG00358">
    <property type="entry name" value="Main_(cytGST)"/>
    <property type="match status" value="1"/>
</dbReference>
<dbReference type="PROSITE" id="PS50404">
    <property type="entry name" value="GST_NTER"/>
    <property type="match status" value="1"/>
</dbReference>
<dbReference type="CDD" id="cd00570">
    <property type="entry name" value="GST_N_family"/>
    <property type="match status" value="1"/>
</dbReference>
<dbReference type="InterPro" id="IPR036249">
    <property type="entry name" value="Thioredoxin-like_sf"/>
</dbReference>
<organism evidence="6 7">
    <name type="scientific">Falsiroseomonas bella</name>
    <dbReference type="NCBI Taxonomy" id="2184016"/>
    <lineage>
        <taxon>Bacteria</taxon>
        <taxon>Pseudomonadati</taxon>
        <taxon>Pseudomonadota</taxon>
        <taxon>Alphaproteobacteria</taxon>
        <taxon>Acetobacterales</taxon>
        <taxon>Roseomonadaceae</taxon>
        <taxon>Falsiroseomonas</taxon>
    </lineage>
</organism>
<feature type="domain" description="GST N-terminal" evidence="4">
    <location>
        <begin position="3"/>
        <end position="81"/>
    </location>
</feature>
<dbReference type="SUPFAM" id="SSF47616">
    <property type="entry name" value="GST C-terminal domain-like"/>
    <property type="match status" value="1"/>
</dbReference>
<dbReference type="CDD" id="cd00299">
    <property type="entry name" value="GST_C_family"/>
    <property type="match status" value="1"/>
</dbReference>
<dbReference type="GO" id="GO:0005737">
    <property type="term" value="C:cytoplasm"/>
    <property type="evidence" value="ECO:0007669"/>
    <property type="project" value="TreeGrafter"/>
</dbReference>
<dbReference type="InterPro" id="IPR040079">
    <property type="entry name" value="Glutathione_S-Trfase"/>
</dbReference>
<dbReference type="InterPro" id="IPR036282">
    <property type="entry name" value="Glutathione-S-Trfase_C_sf"/>
</dbReference>
<dbReference type="Pfam" id="PF13417">
    <property type="entry name" value="GST_N_3"/>
    <property type="match status" value="1"/>
</dbReference>
<evidence type="ECO:0000313" key="7">
    <source>
        <dbReference type="Proteomes" id="UP000245765"/>
    </source>
</evidence>
<accession>A0A317F9Q6</accession>
<protein>
    <recommendedName>
        <fullName evidence="1">glutathione transferase</fullName>
        <ecNumber evidence="1">2.5.1.18</ecNumber>
    </recommendedName>
</protein>
<dbReference type="InterPro" id="IPR004045">
    <property type="entry name" value="Glutathione_S-Trfase_N"/>
</dbReference>
<dbReference type="PANTHER" id="PTHR43968:SF6">
    <property type="entry name" value="GLUTATHIONE S-TRANSFERASE OMEGA"/>
    <property type="match status" value="1"/>
</dbReference>
<gene>
    <name evidence="6" type="ORF">DFH01_19595</name>
</gene>
<dbReference type="SUPFAM" id="SSF52833">
    <property type="entry name" value="Thioredoxin-like"/>
    <property type="match status" value="1"/>
</dbReference>
<dbReference type="EMBL" id="QGNA01000004">
    <property type="protein sequence ID" value="PWS35784.1"/>
    <property type="molecule type" value="Genomic_DNA"/>
</dbReference>
<dbReference type="AlphaFoldDB" id="A0A317F9Q6"/>
<dbReference type="InterPro" id="IPR050983">
    <property type="entry name" value="GST_Omega/HSP26"/>
</dbReference>
<dbReference type="PANTHER" id="PTHR43968">
    <property type="match status" value="1"/>
</dbReference>
<evidence type="ECO:0000259" key="5">
    <source>
        <dbReference type="PROSITE" id="PS50405"/>
    </source>
</evidence>
<evidence type="ECO:0000256" key="1">
    <source>
        <dbReference type="ARBA" id="ARBA00012452"/>
    </source>
</evidence>
<sequence length="223" mass="24901">MTPSLQLISFDLCPYVQRAAIVLLEKGVAFERVDIDLYAKPDWFLALSPLGRVPVLRVGEEVLFESAVIAEYLEETQAPRLHPADPLEKAKHRAWIEFAATMLDDTWVIETGKDAAAFDARCATLRQKFQRIEALPPRLPFFAGEDFSIVDAAFAPVFRYFDTFDRMAPLGVLDGLPRVAAWRQALAARPSVRKVVVPDYPERLRAFIMKQGGVLAQRAAAAG</sequence>
<evidence type="ECO:0000256" key="3">
    <source>
        <dbReference type="ARBA" id="ARBA00047960"/>
    </source>
</evidence>
<dbReference type="SFLD" id="SFLDS00019">
    <property type="entry name" value="Glutathione_Transferase_(cytos"/>
    <property type="match status" value="1"/>
</dbReference>
<dbReference type="Gene3D" id="3.40.30.10">
    <property type="entry name" value="Glutaredoxin"/>
    <property type="match status" value="1"/>
</dbReference>
<dbReference type="EC" id="2.5.1.18" evidence="1"/>
<keyword evidence="7" id="KW-1185">Reference proteome</keyword>
<comment type="caution">
    <text evidence="6">The sequence shown here is derived from an EMBL/GenBank/DDBJ whole genome shotgun (WGS) entry which is preliminary data.</text>
</comment>
<dbReference type="RefSeq" id="WP_109872150.1">
    <property type="nucleotide sequence ID" value="NZ_QGNA01000004.1"/>
</dbReference>
<dbReference type="GO" id="GO:0004364">
    <property type="term" value="F:glutathione transferase activity"/>
    <property type="evidence" value="ECO:0007669"/>
    <property type="project" value="UniProtKB-EC"/>
</dbReference>
<proteinExistence type="predicted"/>
<evidence type="ECO:0000256" key="2">
    <source>
        <dbReference type="ARBA" id="ARBA00022679"/>
    </source>
</evidence>
<dbReference type="OrthoDB" id="9797500at2"/>
<comment type="catalytic activity">
    <reaction evidence="3">
        <text>RX + glutathione = an S-substituted glutathione + a halide anion + H(+)</text>
        <dbReference type="Rhea" id="RHEA:16437"/>
        <dbReference type="ChEBI" id="CHEBI:15378"/>
        <dbReference type="ChEBI" id="CHEBI:16042"/>
        <dbReference type="ChEBI" id="CHEBI:17792"/>
        <dbReference type="ChEBI" id="CHEBI:57925"/>
        <dbReference type="ChEBI" id="CHEBI:90779"/>
        <dbReference type="EC" id="2.5.1.18"/>
    </reaction>
</comment>
<dbReference type="SFLD" id="SFLDG01152">
    <property type="entry name" value="Main.3:_Omega-_and_Tau-like"/>
    <property type="match status" value="1"/>
</dbReference>
<evidence type="ECO:0000259" key="4">
    <source>
        <dbReference type="PROSITE" id="PS50404"/>
    </source>
</evidence>
<dbReference type="Pfam" id="PF13410">
    <property type="entry name" value="GST_C_2"/>
    <property type="match status" value="1"/>
</dbReference>
<reference evidence="7" key="1">
    <citation type="submission" date="2018-05" db="EMBL/GenBank/DDBJ databases">
        <authorList>
            <person name="Du Z."/>
            <person name="Wang X."/>
        </authorList>
    </citation>
    <scope>NUCLEOTIDE SEQUENCE [LARGE SCALE GENOMIC DNA]</scope>
    <source>
        <strain evidence="7">CQN31</strain>
    </source>
</reference>
<dbReference type="Gene3D" id="1.20.1050.10">
    <property type="match status" value="1"/>
</dbReference>
<feature type="domain" description="GST C-terminal" evidence="5">
    <location>
        <begin position="85"/>
        <end position="207"/>
    </location>
</feature>